<reference evidence="3" key="1">
    <citation type="submission" date="2018-06" db="EMBL/GenBank/DDBJ databases">
        <authorList>
            <person name="Feng T."/>
            <person name="Jeon C.O."/>
        </authorList>
    </citation>
    <scope>NUCLEOTIDE SEQUENCE [LARGE SCALE GENOMIC DNA]</scope>
    <source>
        <strain evidence="3">S23</strain>
    </source>
</reference>
<feature type="domain" description="SnoaL-like" evidence="1">
    <location>
        <begin position="18"/>
        <end position="125"/>
    </location>
</feature>
<keyword evidence="3" id="KW-1185">Reference proteome</keyword>
<protein>
    <submittedName>
        <fullName evidence="2">Nuclear transport factor 2 family protein</fullName>
    </submittedName>
</protein>
<accession>A0A370NR95</accession>
<comment type="caution">
    <text evidence="2">The sequence shown here is derived from an EMBL/GenBank/DDBJ whole genome shotgun (WGS) entry which is preliminary data.</text>
</comment>
<dbReference type="AlphaFoldDB" id="A0A370NR95"/>
<evidence type="ECO:0000313" key="3">
    <source>
        <dbReference type="Proteomes" id="UP000255165"/>
    </source>
</evidence>
<sequence length="133" mass="14781">MPQIHTPQASPCVATVIDFFYFLDMRQHADAAALMAEQGTWTRGEELLRGPGEVLSALEQRPLNRTTCHVVTNLRVAHLSECSATIRFYMSAYVGVAGEEEMRLVSLRRCTDELVLADGAWKIGKKTSAQMLP</sequence>
<evidence type="ECO:0000313" key="2">
    <source>
        <dbReference type="EMBL" id="RDK08115.1"/>
    </source>
</evidence>
<organism evidence="2 3">
    <name type="scientific">Cupriavidus lacunae</name>
    <dbReference type="NCBI Taxonomy" id="2666307"/>
    <lineage>
        <taxon>Bacteria</taxon>
        <taxon>Pseudomonadati</taxon>
        <taxon>Pseudomonadota</taxon>
        <taxon>Betaproteobacteria</taxon>
        <taxon>Burkholderiales</taxon>
        <taxon>Burkholderiaceae</taxon>
        <taxon>Cupriavidus</taxon>
    </lineage>
</organism>
<name>A0A370NR95_9BURK</name>
<dbReference type="InterPro" id="IPR037401">
    <property type="entry name" value="SnoaL-like"/>
</dbReference>
<dbReference type="Proteomes" id="UP000255165">
    <property type="component" value="Unassembled WGS sequence"/>
</dbReference>
<dbReference type="CDD" id="cd00531">
    <property type="entry name" value="NTF2_like"/>
    <property type="match status" value="1"/>
</dbReference>
<evidence type="ECO:0000259" key="1">
    <source>
        <dbReference type="Pfam" id="PF13577"/>
    </source>
</evidence>
<proteinExistence type="predicted"/>
<dbReference type="Pfam" id="PF13577">
    <property type="entry name" value="SnoaL_4"/>
    <property type="match status" value="1"/>
</dbReference>
<dbReference type="SUPFAM" id="SSF54427">
    <property type="entry name" value="NTF2-like"/>
    <property type="match status" value="1"/>
</dbReference>
<dbReference type="Gene3D" id="3.10.450.50">
    <property type="match status" value="1"/>
</dbReference>
<gene>
    <name evidence="2" type="ORF">DN412_22370</name>
</gene>
<dbReference type="InterPro" id="IPR032710">
    <property type="entry name" value="NTF2-like_dom_sf"/>
</dbReference>
<dbReference type="EMBL" id="QKWJ01000030">
    <property type="protein sequence ID" value="RDK08115.1"/>
    <property type="molecule type" value="Genomic_DNA"/>
</dbReference>
<dbReference type="RefSeq" id="WP_115213586.1">
    <property type="nucleotide sequence ID" value="NZ_QKWJ01000030.1"/>
</dbReference>